<dbReference type="RefSeq" id="WP_111501873.1">
    <property type="nucleotide sequence ID" value="NZ_QKYN01000066.1"/>
</dbReference>
<dbReference type="Gene3D" id="3.30.530.20">
    <property type="match status" value="1"/>
</dbReference>
<evidence type="ECO:0000313" key="3">
    <source>
        <dbReference type="EMBL" id="RAG84374.1"/>
    </source>
</evidence>
<evidence type="ECO:0000256" key="1">
    <source>
        <dbReference type="ARBA" id="ARBA00006817"/>
    </source>
</evidence>
<dbReference type="Proteomes" id="UP000248889">
    <property type="component" value="Unassembled WGS sequence"/>
</dbReference>
<dbReference type="AlphaFoldDB" id="A0A2X0IH59"/>
<proteinExistence type="inferred from homology"/>
<organism evidence="3 4">
    <name type="scientific">Streptacidiphilus pinicola</name>
    <dbReference type="NCBI Taxonomy" id="2219663"/>
    <lineage>
        <taxon>Bacteria</taxon>
        <taxon>Bacillati</taxon>
        <taxon>Actinomycetota</taxon>
        <taxon>Actinomycetes</taxon>
        <taxon>Kitasatosporales</taxon>
        <taxon>Streptomycetaceae</taxon>
        <taxon>Streptacidiphilus</taxon>
    </lineage>
</organism>
<dbReference type="EMBL" id="QKYN01000066">
    <property type="protein sequence ID" value="RAG84374.1"/>
    <property type="molecule type" value="Genomic_DNA"/>
</dbReference>
<dbReference type="Pfam" id="PF08327">
    <property type="entry name" value="AHSA1"/>
    <property type="match status" value="1"/>
</dbReference>
<dbReference type="InterPro" id="IPR013538">
    <property type="entry name" value="ASHA1/2-like_C"/>
</dbReference>
<gene>
    <name evidence="3" type="ORF">DN069_17070</name>
</gene>
<dbReference type="InterPro" id="IPR023393">
    <property type="entry name" value="START-like_dom_sf"/>
</dbReference>
<name>A0A2X0IH59_9ACTN</name>
<accession>A0A2X0IH59</accession>
<dbReference type="SUPFAM" id="SSF55961">
    <property type="entry name" value="Bet v1-like"/>
    <property type="match status" value="1"/>
</dbReference>
<protein>
    <submittedName>
        <fullName evidence="3">SRPBCC domain-containing protein</fullName>
    </submittedName>
</protein>
<comment type="similarity">
    <text evidence="1">Belongs to the AHA1 family.</text>
</comment>
<keyword evidence="4" id="KW-1185">Reference proteome</keyword>
<feature type="domain" description="Activator of Hsp90 ATPase homologue 1/2-like C-terminal" evidence="2">
    <location>
        <begin position="12"/>
        <end position="131"/>
    </location>
</feature>
<dbReference type="OrthoDB" id="287565at2"/>
<sequence length="144" mass="15536">MADIAMQLTIQADAETVRAAVATEAGVRSWFTADAVVGEGVGAEHALGFPGVPEPWRLTVVESEPHRLVLAGRNGPWTGTTQTYELRETEPGKPEVTLVFTHAGFPAQDETYRSFTYGWATKFTALKTYAETGEPAPFFTGGSE</sequence>
<evidence type="ECO:0000259" key="2">
    <source>
        <dbReference type="Pfam" id="PF08327"/>
    </source>
</evidence>
<evidence type="ECO:0000313" key="4">
    <source>
        <dbReference type="Proteomes" id="UP000248889"/>
    </source>
</evidence>
<comment type="caution">
    <text evidence="3">The sequence shown here is derived from an EMBL/GenBank/DDBJ whole genome shotgun (WGS) entry which is preliminary data.</text>
</comment>
<reference evidence="3 4" key="1">
    <citation type="submission" date="2018-06" db="EMBL/GenBank/DDBJ databases">
        <title>Streptacidiphilus pinicola sp. nov., isolated from pine grove soil.</title>
        <authorList>
            <person name="Roh S.G."/>
            <person name="Park S."/>
            <person name="Kim M.-K."/>
            <person name="Yun B.-R."/>
            <person name="Park J."/>
            <person name="Kim M.J."/>
            <person name="Kim Y.S."/>
            <person name="Kim S.B."/>
        </authorList>
    </citation>
    <scope>NUCLEOTIDE SEQUENCE [LARGE SCALE GENOMIC DNA]</scope>
    <source>
        <strain evidence="3 4">MMS16-CNU450</strain>
    </source>
</reference>